<dbReference type="OrthoDB" id="7054664at2"/>
<dbReference type="Proteomes" id="UP000198427">
    <property type="component" value="Unassembled WGS sequence"/>
</dbReference>
<reference evidence="1 2" key="1">
    <citation type="submission" date="2017-06" db="EMBL/GenBank/DDBJ databases">
        <authorList>
            <person name="Varghese N."/>
            <person name="Submissions S."/>
        </authorList>
    </citation>
    <scope>NUCLEOTIDE SEQUENCE [LARGE SCALE GENOMIC DNA]</scope>
    <source>
        <strain evidence="1 2">DSM 26989</strain>
    </source>
</reference>
<organism evidence="1 2">
    <name type="scientific">Prevotella jejuni</name>
    <dbReference type="NCBI Taxonomy" id="1177574"/>
    <lineage>
        <taxon>Bacteria</taxon>
        <taxon>Pseudomonadati</taxon>
        <taxon>Bacteroidota</taxon>
        <taxon>Bacteroidia</taxon>
        <taxon>Bacteroidales</taxon>
        <taxon>Prevotellaceae</taxon>
        <taxon>Prevotella</taxon>
    </lineage>
</organism>
<keyword evidence="2" id="KW-1185">Reference proteome</keyword>
<comment type="caution">
    <text evidence="1">The sequence shown here is derived from an EMBL/GenBank/DDBJ whole genome shotgun (WGS) entry which is preliminary data.</text>
</comment>
<name>A0A2K9HA59_9BACT</name>
<sequence length="214" mass="24864">MKRYITITFLSCMCFFSMYAQHSAKDCLYDLYKVLSTCHNKDYIGIGDCNYSISSLYQGKNERIIFDAIKNACIFSYGNPLDSVVEVNLGNKVLYFMVNTESPRSFKYSDINSIYDGNGLSLVDRDDYMKFPAIINDSDGFTYVREGPSKKYRVKGKILKNDIFLYTPVLDGDWYRAYSKNGSAYLGYVYRKRILPYDKCPINIKKKMEKIMFD</sequence>
<dbReference type="AlphaFoldDB" id="A0A2K9HA59"/>
<evidence type="ECO:0000313" key="1">
    <source>
        <dbReference type="EMBL" id="SNR88444.1"/>
    </source>
</evidence>
<proteinExistence type="predicted"/>
<accession>A0A2K9HA59</accession>
<evidence type="ECO:0000313" key="2">
    <source>
        <dbReference type="Proteomes" id="UP000198427"/>
    </source>
</evidence>
<protein>
    <submittedName>
        <fullName evidence="1">Uncharacterized protein</fullName>
    </submittedName>
</protein>
<gene>
    <name evidence="1" type="ORF">SAMN06265364_11714</name>
</gene>
<dbReference type="KEGG" id="pje:CRM71_04185"/>
<dbReference type="GeneID" id="94028627"/>
<dbReference type="RefSeq" id="WP_089366382.1">
    <property type="nucleotide sequence ID" value="NZ_CP023863.1"/>
</dbReference>
<dbReference type="EMBL" id="FZNZ01000017">
    <property type="protein sequence ID" value="SNR88444.1"/>
    <property type="molecule type" value="Genomic_DNA"/>
</dbReference>